<accession>X1K9T6</accession>
<dbReference type="InterPro" id="IPR052926">
    <property type="entry name" value="Metallo-beta-lactamase_dom"/>
</dbReference>
<dbReference type="EMBL" id="BARV01007069">
    <property type="protein sequence ID" value="GAI03373.1"/>
    <property type="molecule type" value="Genomic_DNA"/>
</dbReference>
<feature type="non-terminal residue" evidence="2">
    <location>
        <position position="205"/>
    </location>
</feature>
<comment type="caution">
    <text evidence="2">The sequence shown here is derived from an EMBL/GenBank/DDBJ whole genome shotgun (WGS) entry which is preliminary data.</text>
</comment>
<evidence type="ECO:0000313" key="2">
    <source>
        <dbReference type="EMBL" id="GAI03373.1"/>
    </source>
</evidence>
<gene>
    <name evidence="2" type="ORF">S06H3_14449</name>
</gene>
<proteinExistence type="predicted"/>
<protein>
    <recommendedName>
        <fullName evidence="1">Metallo-beta-lactamase domain-containing protein</fullName>
    </recommendedName>
</protein>
<reference evidence="2" key="1">
    <citation type="journal article" date="2014" name="Front. Microbiol.">
        <title>High frequency of phylogenetically diverse reductive dehalogenase-homologous genes in deep subseafloor sedimentary metagenomes.</title>
        <authorList>
            <person name="Kawai M."/>
            <person name="Futagami T."/>
            <person name="Toyoda A."/>
            <person name="Takaki Y."/>
            <person name="Nishi S."/>
            <person name="Hori S."/>
            <person name="Arai W."/>
            <person name="Tsubouchi T."/>
            <person name="Morono Y."/>
            <person name="Uchiyama I."/>
            <person name="Ito T."/>
            <person name="Fujiyama A."/>
            <person name="Inagaki F."/>
            <person name="Takami H."/>
        </authorList>
    </citation>
    <scope>NUCLEOTIDE SEQUENCE</scope>
    <source>
        <strain evidence="2">Expedition CK06-06</strain>
    </source>
</reference>
<dbReference type="AlphaFoldDB" id="X1K9T6"/>
<organism evidence="2">
    <name type="scientific">marine sediment metagenome</name>
    <dbReference type="NCBI Taxonomy" id="412755"/>
    <lineage>
        <taxon>unclassified sequences</taxon>
        <taxon>metagenomes</taxon>
        <taxon>ecological metagenomes</taxon>
    </lineage>
</organism>
<dbReference type="InterPro" id="IPR041712">
    <property type="entry name" value="DHPS-like_MBL-fold"/>
</dbReference>
<feature type="domain" description="Metallo-beta-lactamase" evidence="1">
    <location>
        <begin position="21"/>
        <end position="191"/>
    </location>
</feature>
<dbReference type="GO" id="GO:0016740">
    <property type="term" value="F:transferase activity"/>
    <property type="evidence" value="ECO:0007669"/>
    <property type="project" value="TreeGrafter"/>
</dbReference>
<dbReference type="InterPro" id="IPR036866">
    <property type="entry name" value="RibonucZ/Hydroxyglut_hydro"/>
</dbReference>
<dbReference type="SMART" id="SM00849">
    <property type="entry name" value="Lactamase_B"/>
    <property type="match status" value="1"/>
</dbReference>
<dbReference type="Gene3D" id="3.60.15.10">
    <property type="entry name" value="Ribonuclease Z/Hydroxyacylglutathione hydrolase-like"/>
    <property type="match status" value="1"/>
</dbReference>
<dbReference type="InterPro" id="IPR001279">
    <property type="entry name" value="Metallo-B-lactamas"/>
</dbReference>
<dbReference type="Pfam" id="PF00753">
    <property type="entry name" value="Lactamase_B"/>
    <property type="match status" value="1"/>
</dbReference>
<sequence length="205" mass="22604">MTVRIVTLSENTANFRFLAEWGLSFLITTDNCQILFDTGLSTTVVHNAQVLGIDLSDIDKIVLSHGHADHTGGLREVLKRTGKKVEVIAHPDIWASKYVRLGEQEFYAGIPFQREELESLGASFNLTRQPMHLGDGIMTTGEIPMSTGYEEVDPNIFVKQGDSLYPDPLADDLAVIIDTEHGLIVVLGCAHRGVINTLHHAQKLT</sequence>
<dbReference type="SUPFAM" id="SSF56281">
    <property type="entry name" value="Metallo-hydrolase/oxidoreductase"/>
    <property type="match status" value="1"/>
</dbReference>
<dbReference type="PANTHER" id="PTHR13754:SF18">
    <property type="entry name" value="7,8-DIHYDROPTERIN-6-METHYL-4-(BETA-D-RIBOFURANOSYL)-AMINOBENZENE-5'-PHOSPHATE SYNTHASE"/>
    <property type="match status" value="1"/>
</dbReference>
<dbReference type="PANTHER" id="PTHR13754">
    <property type="entry name" value="METALLO-BETA-LACTAMASE SUPERFAMILY PROTEIN"/>
    <property type="match status" value="1"/>
</dbReference>
<evidence type="ECO:0000259" key="1">
    <source>
        <dbReference type="SMART" id="SM00849"/>
    </source>
</evidence>
<dbReference type="CDD" id="cd07713">
    <property type="entry name" value="DHPS-like_MBL-fold"/>
    <property type="match status" value="1"/>
</dbReference>
<name>X1K9T6_9ZZZZ</name>